<keyword evidence="3" id="KW-0805">Transcription regulation</keyword>
<feature type="compositionally biased region" description="Basic and acidic residues" evidence="8">
    <location>
        <begin position="352"/>
        <end position="364"/>
    </location>
</feature>
<evidence type="ECO:0000313" key="10">
    <source>
        <dbReference type="EMBL" id="KAK7590224.1"/>
    </source>
</evidence>
<dbReference type="PROSITE" id="PS00036">
    <property type="entry name" value="BZIP_BASIC"/>
    <property type="match status" value="1"/>
</dbReference>
<dbReference type="EMBL" id="JBBCAQ010000022">
    <property type="protein sequence ID" value="KAK7590224.1"/>
    <property type="molecule type" value="Genomic_DNA"/>
</dbReference>
<dbReference type="InterPro" id="IPR046347">
    <property type="entry name" value="bZIP_sf"/>
</dbReference>
<dbReference type="InterPro" id="IPR004827">
    <property type="entry name" value="bZIP"/>
</dbReference>
<feature type="domain" description="BZIP" evidence="9">
    <location>
        <begin position="354"/>
        <end position="417"/>
    </location>
</feature>
<protein>
    <recommendedName>
        <fullName evidence="9">BZIP domain-containing protein</fullName>
    </recommendedName>
</protein>
<feature type="compositionally biased region" description="Polar residues" evidence="8">
    <location>
        <begin position="314"/>
        <end position="326"/>
    </location>
</feature>
<keyword evidence="7" id="KW-0175">Coiled coil</keyword>
<dbReference type="Proteomes" id="UP001367676">
    <property type="component" value="Unassembled WGS sequence"/>
</dbReference>
<evidence type="ECO:0000256" key="3">
    <source>
        <dbReference type="ARBA" id="ARBA00023015"/>
    </source>
</evidence>
<evidence type="ECO:0000256" key="4">
    <source>
        <dbReference type="ARBA" id="ARBA00023125"/>
    </source>
</evidence>
<evidence type="ECO:0000256" key="2">
    <source>
        <dbReference type="ARBA" id="ARBA00007163"/>
    </source>
</evidence>
<dbReference type="PANTHER" id="PTHR13044:SF14">
    <property type="entry name" value="CRYPTOCEPHAL, ISOFORM A"/>
    <property type="match status" value="1"/>
</dbReference>
<accession>A0AAN9Y3J6</accession>
<comment type="subcellular location">
    <subcellularLocation>
        <location evidence="1">Nucleus</location>
    </subcellularLocation>
</comment>
<organism evidence="10 11">
    <name type="scientific">Parthenolecanium corni</name>
    <dbReference type="NCBI Taxonomy" id="536013"/>
    <lineage>
        <taxon>Eukaryota</taxon>
        <taxon>Metazoa</taxon>
        <taxon>Ecdysozoa</taxon>
        <taxon>Arthropoda</taxon>
        <taxon>Hexapoda</taxon>
        <taxon>Insecta</taxon>
        <taxon>Pterygota</taxon>
        <taxon>Neoptera</taxon>
        <taxon>Paraneoptera</taxon>
        <taxon>Hemiptera</taxon>
        <taxon>Sternorrhyncha</taxon>
        <taxon>Coccoidea</taxon>
        <taxon>Coccidae</taxon>
        <taxon>Parthenolecanium</taxon>
    </lineage>
</organism>
<feature type="region of interest" description="Disordered" evidence="8">
    <location>
        <begin position="134"/>
        <end position="162"/>
    </location>
</feature>
<evidence type="ECO:0000256" key="7">
    <source>
        <dbReference type="SAM" id="Coils"/>
    </source>
</evidence>
<feature type="compositionally biased region" description="Low complexity" evidence="8">
    <location>
        <begin position="262"/>
        <end position="277"/>
    </location>
</feature>
<dbReference type="GO" id="GO:0000977">
    <property type="term" value="F:RNA polymerase II transcription regulatory region sequence-specific DNA binding"/>
    <property type="evidence" value="ECO:0007669"/>
    <property type="project" value="TreeGrafter"/>
</dbReference>
<evidence type="ECO:0000256" key="5">
    <source>
        <dbReference type="ARBA" id="ARBA00023163"/>
    </source>
</evidence>
<keyword evidence="4" id="KW-0238">DNA-binding</keyword>
<reference evidence="10 11" key="1">
    <citation type="submission" date="2024-03" db="EMBL/GenBank/DDBJ databases">
        <title>Adaptation during the transition from Ophiocordyceps entomopathogen to insect associate is accompanied by gene loss and intensified selection.</title>
        <authorList>
            <person name="Ward C.M."/>
            <person name="Onetto C.A."/>
            <person name="Borneman A.R."/>
        </authorList>
    </citation>
    <scope>NUCLEOTIDE SEQUENCE [LARGE SCALE GENOMIC DNA]</scope>
    <source>
        <strain evidence="10">AWRI1</strain>
        <tissue evidence="10">Single Adult Female</tissue>
    </source>
</reference>
<keyword evidence="11" id="KW-1185">Reference proteome</keyword>
<gene>
    <name evidence="10" type="ORF">V9T40_001837</name>
</gene>
<feature type="coiled-coil region" evidence="7">
    <location>
        <begin position="379"/>
        <end position="420"/>
    </location>
</feature>
<keyword evidence="5" id="KW-0804">Transcription</keyword>
<dbReference type="SUPFAM" id="SSF57959">
    <property type="entry name" value="Leucine zipper domain"/>
    <property type="match status" value="1"/>
</dbReference>
<dbReference type="PANTHER" id="PTHR13044">
    <property type="entry name" value="ACTIVATING TRANSCRIPTION FACTOR ATF 4/5"/>
    <property type="match status" value="1"/>
</dbReference>
<comment type="similarity">
    <text evidence="2">Belongs to the bZIP family.</text>
</comment>
<feature type="compositionally biased region" description="Pro residues" evidence="8">
    <location>
        <begin position="136"/>
        <end position="158"/>
    </location>
</feature>
<dbReference type="AlphaFoldDB" id="A0AAN9Y3J6"/>
<sequence length="425" mass="46869">MELTLEWPSAIISLESLPPFSPEHLDTGLIISDIDGFSRTELADKLLDHFNVPQHQESEPFDWFSNEKPVDISFFESSPSPPFPYKTDDVKPSATQAYALSAGHYNDAAGYPQPGQQYPSTSPANVYDSIRSPLLYSPPPEHANSPPPAVPLAQPHPPATTVGHAAAGRLLYSGDVVAQPNVKHEYFDPPTQSPPASAPFNAEWLKRETLTPPDSPRDEEILKMLEGFEPEALERLMMAPTVGEAFAVSPASTLAEELSCGSPSAYSDDYSSASPYATSEGGVDDADWTSSSCVEAQQLPMGGNSNNEHNNNSDHIASRSNNNNNGPIVERASEGVAAASRRRVGKPYSKPGVEERRLRKKEQNKNAATRYRLKKKAEVEEIKLEENQVLEQNVELKKQLEEVNREVRYLKSLMREAYRKKGLIK</sequence>
<dbReference type="GO" id="GO:0001228">
    <property type="term" value="F:DNA-binding transcription activator activity, RNA polymerase II-specific"/>
    <property type="evidence" value="ECO:0007669"/>
    <property type="project" value="TreeGrafter"/>
</dbReference>
<evidence type="ECO:0000256" key="6">
    <source>
        <dbReference type="ARBA" id="ARBA00023242"/>
    </source>
</evidence>
<keyword evidence="6" id="KW-0539">Nucleus</keyword>
<dbReference type="Gene3D" id="1.20.5.170">
    <property type="match status" value="1"/>
</dbReference>
<proteinExistence type="inferred from homology"/>
<dbReference type="Pfam" id="PF00170">
    <property type="entry name" value="bZIP_1"/>
    <property type="match status" value="1"/>
</dbReference>
<dbReference type="CDD" id="cd14692">
    <property type="entry name" value="bZIP_ATF4"/>
    <property type="match status" value="1"/>
</dbReference>
<comment type="caution">
    <text evidence="10">The sequence shown here is derived from an EMBL/GenBank/DDBJ whole genome shotgun (WGS) entry which is preliminary data.</text>
</comment>
<dbReference type="PROSITE" id="PS50217">
    <property type="entry name" value="BZIP"/>
    <property type="match status" value="1"/>
</dbReference>
<evidence type="ECO:0000259" key="9">
    <source>
        <dbReference type="PROSITE" id="PS50217"/>
    </source>
</evidence>
<evidence type="ECO:0000256" key="8">
    <source>
        <dbReference type="SAM" id="MobiDB-lite"/>
    </source>
</evidence>
<evidence type="ECO:0000313" key="11">
    <source>
        <dbReference type="Proteomes" id="UP001367676"/>
    </source>
</evidence>
<dbReference type="GO" id="GO:0005634">
    <property type="term" value="C:nucleus"/>
    <property type="evidence" value="ECO:0007669"/>
    <property type="project" value="UniProtKB-SubCell"/>
</dbReference>
<evidence type="ECO:0000256" key="1">
    <source>
        <dbReference type="ARBA" id="ARBA00004123"/>
    </source>
</evidence>
<dbReference type="SMART" id="SM00338">
    <property type="entry name" value="BRLZ"/>
    <property type="match status" value="1"/>
</dbReference>
<name>A0AAN9Y3J6_9HEMI</name>
<feature type="region of interest" description="Disordered" evidence="8">
    <location>
        <begin position="259"/>
        <end position="367"/>
    </location>
</feature>